<accession>A0AAD7NA74</accession>
<dbReference type="EMBL" id="JARJLG010000077">
    <property type="protein sequence ID" value="KAJ7751803.1"/>
    <property type="molecule type" value="Genomic_DNA"/>
</dbReference>
<comment type="caution">
    <text evidence="1">The sequence shown here is derived from an EMBL/GenBank/DDBJ whole genome shotgun (WGS) entry which is preliminary data.</text>
</comment>
<sequence length="189" mass="20574">MPALICQAVASRQQRLPTQHVGGKMHRYSYQPGGLAVSITGSPIACNFVAPSVARGLGFTIHAQMRLDWYCENTVSLTFVLPVLAFRRLISAEIGILNKLEIFSDILSQNIRKFLGSLSLMFVAAFNNKDPGRSDIATNLWRLPDDAIDASLGFPMTVDGDTINAWRAHLPVNLAVGVDSCLQVCGLSE</sequence>
<dbReference type="Proteomes" id="UP001215280">
    <property type="component" value="Unassembled WGS sequence"/>
</dbReference>
<evidence type="ECO:0000313" key="2">
    <source>
        <dbReference type="Proteomes" id="UP001215280"/>
    </source>
</evidence>
<gene>
    <name evidence="1" type="ORF">DFH07DRAFT_774703</name>
</gene>
<name>A0AAD7NA74_9AGAR</name>
<proteinExistence type="predicted"/>
<organism evidence="1 2">
    <name type="scientific">Mycena maculata</name>
    <dbReference type="NCBI Taxonomy" id="230809"/>
    <lineage>
        <taxon>Eukaryota</taxon>
        <taxon>Fungi</taxon>
        <taxon>Dikarya</taxon>
        <taxon>Basidiomycota</taxon>
        <taxon>Agaricomycotina</taxon>
        <taxon>Agaricomycetes</taxon>
        <taxon>Agaricomycetidae</taxon>
        <taxon>Agaricales</taxon>
        <taxon>Marasmiineae</taxon>
        <taxon>Mycenaceae</taxon>
        <taxon>Mycena</taxon>
    </lineage>
</organism>
<keyword evidence="2" id="KW-1185">Reference proteome</keyword>
<reference evidence="1" key="1">
    <citation type="submission" date="2023-03" db="EMBL/GenBank/DDBJ databases">
        <title>Massive genome expansion in bonnet fungi (Mycena s.s.) driven by repeated elements and novel gene families across ecological guilds.</title>
        <authorList>
            <consortium name="Lawrence Berkeley National Laboratory"/>
            <person name="Harder C.B."/>
            <person name="Miyauchi S."/>
            <person name="Viragh M."/>
            <person name="Kuo A."/>
            <person name="Thoen E."/>
            <person name="Andreopoulos B."/>
            <person name="Lu D."/>
            <person name="Skrede I."/>
            <person name="Drula E."/>
            <person name="Henrissat B."/>
            <person name="Morin E."/>
            <person name="Kohler A."/>
            <person name="Barry K."/>
            <person name="LaButti K."/>
            <person name="Morin E."/>
            <person name="Salamov A."/>
            <person name="Lipzen A."/>
            <person name="Mereny Z."/>
            <person name="Hegedus B."/>
            <person name="Baldrian P."/>
            <person name="Stursova M."/>
            <person name="Weitz H."/>
            <person name="Taylor A."/>
            <person name="Grigoriev I.V."/>
            <person name="Nagy L.G."/>
            <person name="Martin F."/>
            <person name="Kauserud H."/>
        </authorList>
    </citation>
    <scope>NUCLEOTIDE SEQUENCE</scope>
    <source>
        <strain evidence="1">CBHHK188m</strain>
    </source>
</reference>
<protein>
    <submittedName>
        <fullName evidence="1">Uncharacterized protein</fullName>
    </submittedName>
</protein>
<evidence type="ECO:0000313" key="1">
    <source>
        <dbReference type="EMBL" id="KAJ7751803.1"/>
    </source>
</evidence>
<dbReference type="AlphaFoldDB" id="A0AAD7NA74"/>